<dbReference type="Pfam" id="PF22737">
    <property type="entry name" value="NNH6"/>
    <property type="match status" value="1"/>
</dbReference>
<comment type="caution">
    <text evidence="7">The sequence shown here is derived from an EMBL/GenBank/DDBJ whole genome shotgun (WGS) entry which is preliminary data.</text>
</comment>
<dbReference type="InterPro" id="IPR027417">
    <property type="entry name" value="P-loop_NTPase"/>
</dbReference>
<dbReference type="Gene3D" id="2.160.20.80">
    <property type="entry name" value="E3 ubiquitin-protein ligase SopA"/>
    <property type="match status" value="1"/>
</dbReference>
<evidence type="ECO:0000259" key="4">
    <source>
        <dbReference type="Pfam" id="PF05729"/>
    </source>
</evidence>
<dbReference type="InterPro" id="IPR001680">
    <property type="entry name" value="WD40_rpt"/>
</dbReference>
<dbReference type="InterPro" id="IPR054737">
    <property type="entry name" value="NNH6"/>
</dbReference>
<reference evidence="7 8" key="1">
    <citation type="submission" date="2016-04" db="EMBL/GenBank/DDBJ databases">
        <authorList>
            <person name="Evans L.H."/>
            <person name="Alamgir A."/>
            <person name="Owens N."/>
            <person name="Weber N.D."/>
            <person name="Virtaneva K."/>
            <person name="Barbian K."/>
            <person name="Babar A."/>
            <person name="Rosenke K."/>
        </authorList>
    </citation>
    <scope>NUCLEOTIDE SEQUENCE [LARGE SCALE GENOMIC DNA]</scope>
    <source>
        <strain evidence="7 8">IFM 0406</strain>
    </source>
</reference>
<dbReference type="InterPro" id="IPR000157">
    <property type="entry name" value="TIR_dom"/>
</dbReference>
<evidence type="ECO:0000256" key="2">
    <source>
        <dbReference type="ARBA" id="ARBA00022737"/>
    </source>
</evidence>
<evidence type="ECO:0000313" key="8">
    <source>
        <dbReference type="Proteomes" id="UP000076512"/>
    </source>
</evidence>
<protein>
    <submittedName>
        <fullName evidence="7">Uncharacterized protein</fullName>
    </submittedName>
</protein>
<dbReference type="STRING" id="455432.AWN90_24300"/>
<dbReference type="SUPFAM" id="SSF50998">
    <property type="entry name" value="Quinoprotein alcohol dehydrogenase-like"/>
    <property type="match status" value="2"/>
</dbReference>
<feature type="repeat" description="WD" evidence="3">
    <location>
        <begin position="878"/>
        <end position="919"/>
    </location>
</feature>
<dbReference type="GO" id="GO:0007165">
    <property type="term" value="P:signal transduction"/>
    <property type="evidence" value="ECO:0007669"/>
    <property type="project" value="InterPro"/>
</dbReference>
<sequence>MNLADYMGERGEITLAEALDVLHPGGTRAAKTASLNRVVAAVRACSADVELDTTGARHPEGRTIGFVAERATESEPRLAELGTVGTRFVDGQTATVSRDGKPLVRVFLSYSAEDERRAGELWKRLSEFAAIDNRFQFEFWDFKSESLLPGDDWHRKVLDAVDRGDLGIFAVSRHFLASEYIHRHELPSFVERNAAVPVLLEKMDLDKVDLKGLEGRQIFRPAGRAFDQLRGNAAKNTWVQALRDAVHNVLDCRSVAARPTDGTRDHRSDRKRSARARLTDLDSVPFLTRVLGRPGKLPGDPEQAVVQGGSRVDAVDHLLGWASSGRSPLAAVLGEYGTGKTITCQSVMREIQSQREHGRTDLPEPLYFDLRNVSGLRQREQVPTLTEILDECVRRGWSAGESGRPTATELLERAKRVTVLFIIDGLDEALVHLDGGDGSIFTRELLSLRPPRGGSDPVAGPDTKVLLSCRTHYFRTVAEQYGQFIGQHRDIAEGDDFEALLLLPFTEDQIRDYLARAVPDRDSGQVYDMLTSLHDLGDLTSRPVTLKLVAQQVSFIERRRAAGKPVYAADIYHRVVEEWLERDKGKEQLRARDKLTLMARLSAWMWRQNSRTVDLGAIEDWLHEQLTADPALGRRYGRIDPELLEEDLRTATFLVRQDSSDESETEGFRFAHSSFQEYFLARYLLEAVEDHRPGDWALQPGDETLDFLGQLIHGHRDTGVLVSTLREWSRRYHRVASELLLQYVLLAEYRDWPCPDLDGIDLTGADLLGSMMIGTPENPVNLSGARLSGADLRECRLDHVDLTAAHLESARLDHAVLHDCRLTRADLTGADLSDAFLHDCRLHSAVLAGADLRGLRHAGLDIALPLSSTAQRVELTTVTGQFVRTAAVAWSPDGTRFLSGSGEGTARIWDAGSGEPLLVLPGGARGIQSVAWSPEGATILTGARDGSVRMWNAATGELLRLFAAGEGWVGTVSWSPDGTRFLVVGSGWTAEIRDAATGRLVRELVGPVDLPRIGAWSPDGRRVLIGGCDGSLLMWDVDTGRSREWVGHTDEVTSMAWSPDGCRVLTGGEDGSALVRDVDTGEPVLILATSQGATSAAWSPDGTRLLTSDRAGHVTIWDAERGVALSTLHDDDDKAAVAWSPDGTRILTGSVLGTVSVRDVRTGRIMHCGYGFSWIETVAWSPDGSEIVLTGSGVGWPTKVLSADTGELRAVFPAGGASVAWSPQGTRILAANSAAVVVWDIRSGEPAWRLQGNGMVEAVAWSPDGTRVFVGCTDEVVTSWAVGSDRPVLLADFSHTAKSAAWSPDGTRILVGTEADGTQIWDVDHLECVLTLRDTEAVRAVAWSPDGDRILTGDGEGAVCVWDATDGELLRQLAGHRDRVRAVAWAPHGDRVLTGSDDQSVRMLDAATGEQLRELIGHTDWVRAVAWSPDGTRVASCGCDGSVRIWDADSGHEILHIAVLPDGEIASWTPGADALRYATAGAWRHLRAACYDAEGRILGLQPHEPYFTPEIAPAAGQRTLGTTRFGRYFRPLLPVAPAETTSAAGVPGGARRVRRT</sequence>
<feature type="repeat" description="WD" evidence="3">
    <location>
        <begin position="1015"/>
        <end position="1045"/>
    </location>
</feature>
<keyword evidence="2" id="KW-0677">Repeat</keyword>
<feature type="repeat" description="WD" evidence="3">
    <location>
        <begin position="920"/>
        <end position="961"/>
    </location>
</feature>
<dbReference type="Gene3D" id="3.40.50.10140">
    <property type="entry name" value="Toll/interleukin-1 receptor homology (TIR) domain"/>
    <property type="match status" value="1"/>
</dbReference>
<feature type="domain" description="NACHT" evidence="4">
    <location>
        <begin position="331"/>
        <end position="517"/>
    </location>
</feature>
<dbReference type="InterPro" id="IPR019775">
    <property type="entry name" value="WD40_repeat_CS"/>
</dbReference>
<dbReference type="Pfam" id="PF05729">
    <property type="entry name" value="NACHT"/>
    <property type="match status" value="1"/>
</dbReference>
<dbReference type="Pfam" id="PF00400">
    <property type="entry name" value="WD40"/>
    <property type="match status" value="10"/>
</dbReference>
<evidence type="ECO:0000259" key="6">
    <source>
        <dbReference type="Pfam" id="PF22737"/>
    </source>
</evidence>
<keyword evidence="1 3" id="KW-0853">WD repeat</keyword>
<name>A0A161WDS1_9NOCA</name>
<evidence type="ECO:0000256" key="3">
    <source>
        <dbReference type="PROSITE-ProRule" id="PRU00221"/>
    </source>
</evidence>
<dbReference type="Gene3D" id="2.130.10.10">
    <property type="entry name" value="YVTN repeat-like/Quinoprotein amine dehydrogenase"/>
    <property type="match status" value="4"/>
</dbReference>
<dbReference type="Pfam" id="PF13676">
    <property type="entry name" value="TIR_2"/>
    <property type="match status" value="1"/>
</dbReference>
<dbReference type="InterPro" id="IPR011047">
    <property type="entry name" value="Quinoprotein_ADH-like_sf"/>
</dbReference>
<proteinExistence type="predicted"/>
<dbReference type="SMART" id="SM00320">
    <property type="entry name" value="WD40"/>
    <property type="match status" value="14"/>
</dbReference>
<dbReference type="InterPro" id="IPR035897">
    <property type="entry name" value="Toll_tir_struct_dom_sf"/>
</dbReference>
<evidence type="ECO:0000259" key="5">
    <source>
        <dbReference type="Pfam" id="PF13676"/>
    </source>
</evidence>
<dbReference type="Pfam" id="PF00805">
    <property type="entry name" value="Pentapeptide"/>
    <property type="match status" value="2"/>
</dbReference>
<dbReference type="SUPFAM" id="SSF52200">
    <property type="entry name" value="Toll/Interleukin receptor TIR domain"/>
    <property type="match status" value="1"/>
</dbReference>
<dbReference type="InterPro" id="IPR015943">
    <property type="entry name" value="WD40/YVTN_repeat-like_dom_sf"/>
</dbReference>
<dbReference type="PANTHER" id="PTHR19848:SF8">
    <property type="entry name" value="F-BOX AND WD REPEAT DOMAIN CONTAINING 7"/>
    <property type="match status" value="1"/>
</dbReference>
<dbReference type="PANTHER" id="PTHR19848">
    <property type="entry name" value="WD40 REPEAT PROTEIN"/>
    <property type="match status" value="1"/>
</dbReference>
<dbReference type="Proteomes" id="UP000076512">
    <property type="component" value="Unassembled WGS sequence"/>
</dbReference>
<feature type="repeat" description="WD" evidence="3">
    <location>
        <begin position="1331"/>
        <end position="1372"/>
    </location>
</feature>
<organism evidence="7 8">
    <name type="scientific">Nocardia terpenica</name>
    <dbReference type="NCBI Taxonomy" id="455432"/>
    <lineage>
        <taxon>Bacteria</taxon>
        <taxon>Bacillati</taxon>
        <taxon>Actinomycetota</taxon>
        <taxon>Actinomycetes</taxon>
        <taxon>Mycobacteriales</taxon>
        <taxon>Nocardiaceae</taxon>
        <taxon>Nocardia</taxon>
    </lineage>
</organism>
<feature type="repeat" description="WD" evidence="3">
    <location>
        <begin position="1373"/>
        <end position="1414"/>
    </location>
</feature>
<dbReference type="InterPro" id="IPR001646">
    <property type="entry name" value="5peptide_repeat"/>
</dbReference>
<dbReference type="InterPro" id="IPR007111">
    <property type="entry name" value="NACHT_NTPase"/>
</dbReference>
<dbReference type="EMBL" id="LWGR01000004">
    <property type="protein sequence ID" value="KZM75099.1"/>
    <property type="molecule type" value="Genomic_DNA"/>
</dbReference>
<feature type="repeat" description="WD" evidence="3">
    <location>
        <begin position="1086"/>
        <end position="1127"/>
    </location>
</feature>
<dbReference type="PROSITE" id="PS50082">
    <property type="entry name" value="WD_REPEATS_2"/>
    <property type="match status" value="8"/>
</dbReference>
<keyword evidence="8" id="KW-1185">Reference proteome</keyword>
<dbReference type="CDD" id="cd00200">
    <property type="entry name" value="WD40"/>
    <property type="match status" value="2"/>
</dbReference>
<accession>A0A161WDS1</accession>
<dbReference type="SUPFAM" id="SSF141571">
    <property type="entry name" value="Pentapeptide repeat-like"/>
    <property type="match status" value="1"/>
</dbReference>
<feature type="repeat" description="WD" evidence="3">
    <location>
        <begin position="1045"/>
        <end position="1086"/>
    </location>
</feature>
<dbReference type="PROSITE" id="PS00678">
    <property type="entry name" value="WD_REPEATS_1"/>
    <property type="match status" value="3"/>
</dbReference>
<evidence type="ECO:0000256" key="1">
    <source>
        <dbReference type="ARBA" id="ARBA00022574"/>
    </source>
</evidence>
<dbReference type="Gene3D" id="3.40.50.300">
    <property type="entry name" value="P-loop containing nucleotide triphosphate hydrolases"/>
    <property type="match status" value="1"/>
</dbReference>
<feature type="repeat" description="WD" evidence="3">
    <location>
        <begin position="1415"/>
        <end position="1456"/>
    </location>
</feature>
<feature type="domain" description="NACHT N-terminal Helical" evidence="6">
    <location>
        <begin position="3"/>
        <end position="82"/>
    </location>
</feature>
<feature type="domain" description="TIR" evidence="5">
    <location>
        <begin position="106"/>
        <end position="228"/>
    </location>
</feature>
<evidence type="ECO:0000313" key="7">
    <source>
        <dbReference type="EMBL" id="KZM75099.1"/>
    </source>
</evidence>
<gene>
    <name evidence="7" type="ORF">AWN90_24300</name>
</gene>
<dbReference type="PROSITE" id="PS50294">
    <property type="entry name" value="WD_REPEATS_REGION"/>
    <property type="match status" value="6"/>
</dbReference>